<keyword evidence="11" id="KW-1208">Phospholipid metabolism</keyword>
<keyword evidence="4" id="KW-0444">Lipid biosynthesis</keyword>
<keyword evidence="6 14" id="KW-0812">Transmembrane</keyword>
<proteinExistence type="inferred from homology"/>
<dbReference type="GO" id="GO:0005783">
    <property type="term" value="C:endoplasmic reticulum"/>
    <property type="evidence" value="ECO:0007669"/>
    <property type="project" value="TreeGrafter"/>
</dbReference>
<evidence type="ECO:0000256" key="11">
    <source>
        <dbReference type="ARBA" id="ARBA00023264"/>
    </source>
</evidence>
<keyword evidence="10" id="KW-0594">Phospholipid biosynthesis</keyword>
<dbReference type="EMBL" id="JYDV01000186">
    <property type="protein sequence ID" value="KRZ26136.1"/>
    <property type="molecule type" value="Genomic_DNA"/>
</dbReference>
<dbReference type="CDD" id="cd07991">
    <property type="entry name" value="LPLAT_LPCAT1-like"/>
    <property type="match status" value="1"/>
</dbReference>
<evidence type="ECO:0000313" key="16">
    <source>
        <dbReference type="EMBL" id="KRZ26136.1"/>
    </source>
</evidence>
<dbReference type="InterPro" id="IPR045252">
    <property type="entry name" value="LPCAT1-like"/>
</dbReference>
<evidence type="ECO:0000256" key="10">
    <source>
        <dbReference type="ARBA" id="ARBA00023209"/>
    </source>
</evidence>
<feature type="transmembrane region" description="Helical" evidence="14">
    <location>
        <begin position="243"/>
        <end position="264"/>
    </location>
</feature>
<comment type="pathway">
    <text evidence="2">Lipid metabolism.</text>
</comment>
<evidence type="ECO:0000259" key="15">
    <source>
        <dbReference type="SMART" id="SM00563"/>
    </source>
</evidence>
<dbReference type="GO" id="GO:0008374">
    <property type="term" value="F:O-acyltransferase activity"/>
    <property type="evidence" value="ECO:0007669"/>
    <property type="project" value="InterPro"/>
</dbReference>
<evidence type="ECO:0000256" key="14">
    <source>
        <dbReference type="SAM" id="Phobius"/>
    </source>
</evidence>
<protein>
    <submittedName>
        <fullName evidence="16">Lysophosphatidylcholine acyltransferase 1</fullName>
    </submittedName>
</protein>
<keyword evidence="12 16" id="KW-0012">Acyltransferase</keyword>
<dbReference type="GO" id="GO:0042171">
    <property type="term" value="F:lysophosphatidic acid acyltransferase activity"/>
    <property type="evidence" value="ECO:0007669"/>
    <property type="project" value="TreeGrafter"/>
</dbReference>
<feature type="transmembrane region" description="Helical" evidence="14">
    <location>
        <begin position="132"/>
        <end position="158"/>
    </location>
</feature>
<dbReference type="InterPro" id="IPR002123">
    <property type="entry name" value="Plipid/glycerol_acylTrfase"/>
</dbReference>
<dbReference type="Pfam" id="PF01553">
    <property type="entry name" value="Acyltransferase"/>
    <property type="match status" value="1"/>
</dbReference>
<keyword evidence="7 14" id="KW-1133">Transmembrane helix</keyword>
<evidence type="ECO:0000256" key="5">
    <source>
        <dbReference type="ARBA" id="ARBA00022679"/>
    </source>
</evidence>
<comment type="subcellular location">
    <subcellularLocation>
        <location evidence="1">Membrane</location>
    </subcellularLocation>
</comment>
<evidence type="ECO:0000256" key="12">
    <source>
        <dbReference type="ARBA" id="ARBA00023315"/>
    </source>
</evidence>
<evidence type="ECO:0000256" key="9">
    <source>
        <dbReference type="ARBA" id="ARBA00023136"/>
    </source>
</evidence>
<keyword evidence="8" id="KW-0443">Lipid metabolism</keyword>
<comment type="pathway">
    <text evidence="13">Phospholipid metabolism.</text>
</comment>
<name>A0A0V1ITX6_TRIPS</name>
<accession>A0A0V1ITX6</accession>
<dbReference type="SMART" id="SM00563">
    <property type="entry name" value="PlsC"/>
    <property type="match status" value="1"/>
</dbReference>
<dbReference type="SUPFAM" id="SSF69593">
    <property type="entry name" value="Glycerol-3-phosphate (1)-acyltransferase"/>
    <property type="match status" value="1"/>
</dbReference>
<feature type="domain" description="Phospholipid/glycerol acyltransferase" evidence="15">
    <location>
        <begin position="209"/>
        <end position="348"/>
    </location>
</feature>
<reference evidence="16 17" key="1">
    <citation type="submission" date="2015-01" db="EMBL/GenBank/DDBJ databases">
        <title>Evolution of Trichinella species and genotypes.</title>
        <authorList>
            <person name="Korhonen P.K."/>
            <person name="Edoardo P."/>
            <person name="Giuseppe L.R."/>
            <person name="Gasser R.B."/>
        </authorList>
    </citation>
    <scope>NUCLEOTIDE SEQUENCE [LARGE SCALE GENOMIC DNA]</scope>
    <source>
        <strain evidence="16">ISS176</strain>
    </source>
</reference>
<dbReference type="GO" id="GO:0016020">
    <property type="term" value="C:membrane"/>
    <property type="evidence" value="ECO:0007669"/>
    <property type="project" value="UniProtKB-SubCell"/>
</dbReference>
<evidence type="ECO:0000256" key="3">
    <source>
        <dbReference type="ARBA" id="ARBA00008655"/>
    </source>
</evidence>
<dbReference type="GO" id="GO:0008654">
    <property type="term" value="P:phospholipid biosynthetic process"/>
    <property type="evidence" value="ECO:0007669"/>
    <property type="project" value="UniProtKB-KW"/>
</dbReference>
<evidence type="ECO:0000256" key="4">
    <source>
        <dbReference type="ARBA" id="ARBA00022516"/>
    </source>
</evidence>
<sequence>MNTTFLITAFCDLSEFEGQSAIVVRLFSASTVSVSFCKLGMFNAWRFSRHNQALIFSSNYPKANYFSNFLFNSFVAVCIYSRIATFNTYLFLLQMNRSSISTADNMQWTGNPFEHFVSIAAKDRLKYAFMSIVLAPIRIALAGIMFGMAYMAAIITLFNLDTNFENPLNGWRQTSKDIVAQLIIMSHFMMGFHRVKVKGRRALPTEAPILVIAPHSSFFDTLPFCCIGAPSVVGKKSLMKIPFFGSILFCKQLVPFYFSFMHIYSELLSLTKPILVDRNEKGSRSSAAHELKQRANLVFNGAKNNGMQWPQIAIFPEGTCTNRSQLISFKPGAFMAQLPVQPVCLRWPNKYDFVSWTWEGTAPLKLFWLSVCQLQTNLEIEFLPVYVPNEAEKGDANLYARNVRAVMARCLQIPTDDYYVEDARYLTLHGKGKLEEFFDLLNRLNMSLSVGEDLHSLQAVWNYLRHSEFSAKHFAVTYNEFQSYLHFPKDQISLRRVFNIMDWQCRRRIDLREFWLACFSKKYTSPIYLDYCQKMFSTTVECLSEVDFVKIVRLPYELSVAEARQLYERRKRFFSSQERIPSSDVDFQKPMIVERKKFSSFNFPPIFLRRRCIEVY</sequence>
<dbReference type="AlphaFoldDB" id="A0A0V1ITX6"/>
<dbReference type="PANTHER" id="PTHR23063">
    <property type="entry name" value="PHOSPHOLIPID ACYLTRANSFERASE"/>
    <property type="match status" value="1"/>
</dbReference>
<evidence type="ECO:0000256" key="8">
    <source>
        <dbReference type="ARBA" id="ARBA00023098"/>
    </source>
</evidence>
<feature type="transmembrane region" description="Helical" evidence="14">
    <location>
        <begin position="69"/>
        <end position="92"/>
    </location>
</feature>
<dbReference type="PANTHER" id="PTHR23063:SF52">
    <property type="entry name" value="LYSOPHOSPHATIDYLCHOLINE ACYLTRANSFERASE"/>
    <property type="match status" value="1"/>
</dbReference>
<evidence type="ECO:0000256" key="6">
    <source>
        <dbReference type="ARBA" id="ARBA00022692"/>
    </source>
</evidence>
<evidence type="ECO:0000256" key="1">
    <source>
        <dbReference type="ARBA" id="ARBA00004370"/>
    </source>
</evidence>
<comment type="caution">
    <text evidence="16">The sequence shown here is derived from an EMBL/GenBank/DDBJ whole genome shotgun (WGS) entry which is preliminary data.</text>
</comment>
<dbReference type="Proteomes" id="UP000054826">
    <property type="component" value="Unassembled WGS sequence"/>
</dbReference>
<keyword evidence="5 16" id="KW-0808">Transferase</keyword>
<evidence type="ECO:0000256" key="13">
    <source>
        <dbReference type="ARBA" id="ARBA00025707"/>
    </source>
</evidence>
<comment type="similarity">
    <text evidence="3">Belongs to the 1-acyl-sn-glycerol-3-phosphate acyltransferase family.</text>
</comment>
<organism evidence="16 17">
    <name type="scientific">Trichinella pseudospiralis</name>
    <name type="common">Parasitic roundworm</name>
    <dbReference type="NCBI Taxonomy" id="6337"/>
    <lineage>
        <taxon>Eukaryota</taxon>
        <taxon>Metazoa</taxon>
        <taxon>Ecdysozoa</taxon>
        <taxon>Nematoda</taxon>
        <taxon>Enoplea</taxon>
        <taxon>Dorylaimia</taxon>
        <taxon>Trichinellida</taxon>
        <taxon>Trichinellidae</taxon>
        <taxon>Trichinella</taxon>
    </lineage>
</organism>
<feature type="transmembrane region" description="Helical" evidence="14">
    <location>
        <begin position="178"/>
        <end position="195"/>
    </location>
</feature>
<gene>
    <name evidence="16" type="primary">Lpcat1</name>
    <name evidence="16" type="ORF">T4C_8420</name>
</gene>
<keyword evidence="9 14" id="KW-0472">Membrane</keyword>
<evidence type="ECO:0000313" key="17">
    <source>
        <dbReference type="Proteomes" id="UP000054826"/>
    </source>
</evidence>
<evidence type="ECO:0000256" key="7">
    <source>
        <dbReference type="ARBA" id="ARBA00022989"/>
    </source>
</evidence>
<evidence type="ECO:0000256" key="2">
    <source>
        <dbReference type="ARBA" id="ARBA00005189"/>
    </source>
</evidence>